<evidence type="ECO:0000313" key="3">
    <source>
        <dbReference type="Proteomes" id="UP001224890"/>
    </source>
</evidence>
<dbReference type="Proteomes" id="UP001224890">
    <property type="component" value="Unassembled WGS sequence"/>
</dbReference>
<sequence>MFSLWLWQKVSVGIRTIPIDVLSWNHVWDCISSAARRQGHSREERCCPLRPGSVSTSCAIRPFRPGKASHRLSVSLRAIDDTDIISRTVRCRSLRSIVMDAISLARFRNRRASTVGSGTESRALQRLTKKKPMEKAESQRHLHGSRGTKSSRRQVPRGKYVIVCNQTLALRGVGNMELLCIIDISEPVSERTIPTSMDGRQVTFCLDG</sequence>
<accession>A0AAJ0B085</accession>
<feature type="compositionally biased region" description="Basic and acidic residues" evidence="1">
    <location>
        <begin position="131"/>
        <end position="140"/>
    </location>
</feature>
<feature type="compositionally biased region" description="Basic residues" evidence="1">
    <location>
        <begin position="141"/>
        <end position="154"/>
    </location>
</feature>
<comment type="caution">
    <text evidence="2">The sequence shown here is derived from an EMBL/GenBank/DDBJ whole genome shotgun (WGS) entry which is preliminary data.</text>
</comment>
<gene>
    <name evidence="2" type="ORF">BDP55DRAFT_8391</name>
</gene>
<organism evidence="2 3">
    <name type="scientific">Colletotrichum godetiae</name>
    <dbReference type="NCBI Taxonomy" id="1209918"/>
    <lineage>
        <taxon>Eukaryota</taxon>
        <taxon>Fungi</taxon>
        <taxon>Dikarya</taxon>
        <taxon>Ascomycota</taxon>
        <taxon>Pezizomycotina</taxon>
        <taxon>Sordariomycetes</taxon>
        <taxon>Hypocreomycetidae</taxon>
        <taxon>Glomerellales</taxon>
        <taxon>Glomerellaceae</taxon>
        <taxon>Colletotrichum</taxon>
        <taxon>Colletotrichum acutatum species complex</taxon>
    </lineage>
</organism>
<feature type="region of interest" description="Disordered" evidence="1">
    <location>
        <begin position="115"/>
        <end position="154"/>
    </location>
</feature>
<dbReference type="EMBL" id="JAHMHR010000001">
    <property type="protein sequence ID" value="KAK1701053.1"/>
    <property type="molecule type" value="Genomic_DNA"/>
</dbReference>
<protein>
    <submittedName>
        <fullName evidence="2">Uncharacterized protein</fullName>
    </submittedName>
</protein>
<dbReference type="GeneID" id="85465782"/>
<evidence type="ECO:0000256" key="1">
    <source>
        <dbReference type="SAM" id="MobiDB-lite"/>
    </source>
</evidence>
<name>A0AAJ0B085_9PEZI</name>
<evidence type="ECO:0000313" key="2">
    <source>
        <dbReference type="EMBL" id="KAK1701053.1"/>
    </source>
</evidence>
<reference evidence="2" key="1">
    <citation type="submission" date="2021-06" db="EMBL/GenBank/DDBJ databases">
        <title>Comparative genomics, transcriptomics and evolutionary studies reveal genomic signatures of adaptation to plant cell wall in hemibiotrophic fungi.</title>
        <authorList>
            <consortium name="DOE Joint Genome Institute"/>
            <person name="Baroncelli R."/>
            <person name="Diaz J.F."/>
            <person name="Benocci T."/>
            <person name="Peng M."/>
            <person name="Battaglia E."/>
            <person name="Haridas S."/>
            <person name="Andreopoulos W."/>
            <person name="Labutti K."/>
            <person name="Pangilinan J."/>
            <person name="Floch G.L."/>
            <person name="Makela M.R."/>
            <person name="Henrissat B."/>
            <person name="Grigoriev I.V."/>
            <person name="Crouch J.A."/>
            <person name="De Vries R.P."/>
            <person name="Sukno S.A."/>
            <person name="Thon M.R."/>
        </authorList>
    </citation>
    <scope>NUCLEOTIDE SEQUENCE</scope>
    <source>
        <strain evidence="2">CBS 193.32</strain>
    </source>
</reference>
<dbReference type="AlphaFoldDB" id="A0AAJ0B085"/>
<proteinExistence type="predicted"/>
<keyword evidence="3" id="KW-1185">Reference proteome</keyword>
<dbReference type="RefSeq" id="XP_060436808.1">
    <property type="nucleotide sequence ID" value="XM_060581256.1"/>
</dbReference>